<evidence type="ECO:0000313" key="5">
    <source>
        <dbReference type="Proteomes" id="UP000280296"/>
    </source>
</evidence>
<dbReference type="InterPro" id="IPR013517">
    <property type="entry name" value="FG-GAP"/>
</dbReference>
<evidence type="ECO:0000313" key="4">
    <source>
        <dbReference type="EMBL" id="RUL89131.1"/>
    </source>
</evidence>
<dbReference type="Pfam" id="PF13517">
    <property type="entry name" value="FG-GAP_3"/>
    <property type="match status" value="3"/>
</dbReference>
<dbReference type="AlphaFoldDB" id="A0A432MNW7"/>
<comment type="caution">
    <text evidence="4">The sequence shown here is derived from an EMBL/GenBank/DDBJ whole genome shotgun (WGS) entry which is preliminary data.</text>
</comment>
<sequence>MSLPPVPPKAKEKAKAIARRAAWLVPVLAAAGLGLSWAAAALRVEAELDRAEAELSARRFEEARGRLSRLSARFPDRADIAFALGASEAGLGRVDAALDAWARVPEDSGLSPRAALERARLALEHGRLSAAEQSLALLVDRRDAIGEEAIRLVQQLLLFSGRSDALPESFRRQWPTALRDGPAAAAGLLRSHWLAETQALPIDAVSEAIDRSHREAPDDDRVWLGLADLSRRAGRLDEADRWLDRCEARRPDDPDVARARLEWALAADRPGSAAEALARIPADRLDPAGVCSIRARLAALRGDADAERAALERLVALRPGDAASWARLGDLAAQAGLAGLRDRCRARKAEIDRLTDDYTRLMGEVAAGGRPPARALARLAEALGRRFEAIGWWTLLALDDRGDPEARQALDRLDDSPAPPAADPGRSLAELIPEAIPSASSPEPAGTTGPVPIFRDDAEAAGLHFVYDNDQSPSRRLPETMGGGLALLDFDGDGWLDVYCVQGGRFPGGSPGPGGGDRLFRNRGDGTFEDASESSGIASFPRGFGHGVAVGDIDNDGHPDLFVTRWRSYALYRNRGDGTFEDRTEAAGLGGDRGWPTSAAFADLDNDGDLDLYVCQYLRWDPDRDPPCPDPDRPGRFMYCVPRRFEAEPDRVFRNDGGVFVDVTESAGIVDRDGRGLGVVAADVNADGRIDLFVANDMTADLLFLNRGSFRFEESGELAGVASNAAGGYQAGMGVCCGDLDGDARPELLVTNFYGESTSLYRNVGGGQFSYASLDAGLAAPTRFVLGFGVALLDANLDGLLDLAQANGHVNDFRPGTPYAMPAQLFLGRGNGRFVEVTDRAGDGWSVDRVARGLATGDLNNDGLPDILILAQAGPLAFLRNLGPGGNPSDAGTGRFLTLRLEGTRSNRDGVGAVVVVTADGRTQTLCRVGGGSFLSANDGRLLVGLGAGADLTAVAVEVRWPSGQVDRFENLSPNASYRLVEGSPTARPLEGGPRPPGPPPE</sequence>
<dbReference type="SUPFAM" id="SSF48452">
    <property type="entry name" value="TPR-like"/>
    <property type="match status" value="1"/>
</dbReference>
<proteinExistence type="predicted"/>
<dbReference type="InterPro" id="IPR027039">
    <property type="entry name" value="Crtac1"/>
</dbReference>
<name>A0A432MNW7_9BACT</name>
<gene>
    <name evidence="4" type="ORF">TsocGM_03160</name>
</gene>
<evidence type="ECO:0000256" key="2">
    <source>
        <dbReference type="SAM" id="MobiDB-lite"/>
    </source>
</evidence>
<dbReference type="RefSeq" id="WP_126723866.1">
    <property type="nucleotide sequence ID" value="NZ_RYZH01000004.1"/>
</dbReference>
<dbReference type="Pfam" id="PF07593">
    <property type="entry name" value="UnbV_ASPIC"/>
    <property type="match status" value="1"/>
</dbReference>
<dbReference type="InterPro" id="IPR028994">
    <property type="entry name" value="Integrin_alpha_N"/>
</dbReference>
<dbReference type="InterPro" id="IPR011990">
    <property type="entry name" value="TPR-like_helical_dom_sf"/>
</dbReference>
<dbReference type="PANTHER" id="PTHR16026">
    <property type="entry name" value="CARTILAGE ACIDIC PROTEIN 1"/>
    <property type="match status" value="1"/>
</dbReference>
<dbReference type="SUPFAM" id="SSF69318">
    <property type="entry name" value="Integrin alpha N-terminal domain"/>
    <property type="match status" value="1"/>
</dbReference>
<protein>
    <submittedName>
        <fullName evidence="4">Thioredoxin</fullName>
    </submittedName>
</protein>
<dbReference type="Gene3D" id="2.130.10.130">
    <property type="entry name" value="Integrin alpha, N-terminal"/>
    <property type="match status" value="3"/>
</dbReference>
<evidence type="ECO:0000256" key="1">
    <source>
        <dbReference type="ARBA" id="ARBA00022729"/>
    </source>
</evidence>
<evidence type="ECO:0000259" key="3">
    <source>
        <dbReference type="Pfam" id="PF07593"/>
    </source>
</evidence>
<dbReference type="EMBL" id="RYZH01000004">
    <property type="protein sequence ID" value="RUL89131.1"/>
    <property type="molecule type" value="Genomic_DNA"/>
</dbReference>
<reference evidence="4 5" key="2">
    <citation type="submission" date="2019-01" db="EMBL/GenBank/DDBJ databases">
        <title>Tautonia sociabilis, a novel thermotolerant planctomycete of Isosphaeraceae family, isolated from a 4000 m deep subterranean habitat.</title>
        <authorList>
            <person name="Kovaleva O.L."/>
            <person name="Elcheninov A.G."/>
            <person name="Van Heerden E."/>
            <person name="Toshchakov S.V."/>
            <person name="Novikov A."/>
            <person name="Bonch-Osmolovskaya E.A."/>
            <person name="Kublanov I.V."/>
        </authorList>
    </citation>
    <scope>NUCLEOTIDE SEQUENCE [LARGE SCALE GENOMIC DNA]</scope>
    <source>
        <strain evidence="4 5">GM2012</strain>
    </source>
</reference>
<dbReference type="Proteomes" id="UP000280296">
    <property type="component" value="Unassembled WGS sequence"/>
</dbReference>
<dbReference type="Gene3D" id="1.25.40.10">
    <property type="entry name" value="Tetratricopeptide repeat domain"/>
    <property type="match status" value="2"/>
</dbReference>
<keyword evidence="5" id="KW-1185">Reference proteome</keyword>
<keyword evidence="1" id="KW-0732">Signal</keyword>
<feature type="region of interest" description="Disordered" evidence="2">
    <location>
        <begin position="981"/>
        <end position="1002"/>
    </location>
</feature>
<feature type="domain" description="ASPIC/UnbV" evidence="3">
    <location>
        <begin position="910"/>
        <end position="978"/>
    </location>
</feature>
<accession>A0A432MNW7</accession>
<dbReference type="InterPro" id="IPR011519">
    <property type="entry name" value="UnbV_ASPIC"/>
</dbReference>
<reference evidence="4 5" key="1">
    <citation type="submission" date="2018-12" db="EMBL/GenBank/DDBJ databases">
        <authorList>
            <person name="Toschakov S.V."/>
        </authorList>
    </citation>
    <scope>NUCLEOTIDE SEQUENCE [LARGE SCALE GENOMIC DNA]</scope>
    <source>
        <strain evidence="4 5">GM2012</strain>
    </source>
</reference>
<organism evidence="4 5">
    <name type="scientific">Tautonia sociabilis</name>
    <dbReference type="NCBI Taxonomy" id="2080755"/>
    <lineage>
        <taxon>Bacteria</taxon>
        <taxon>Pseudomonadati</taxon>
        <taxon>Planctomycetota</taxon>
        <taxon>Planctomycetia</taxon>
        <taxon>Isosphaerales</taxon>
        <taxon>Isosphaeraceae</taxon>
        <taxon>Tautonia</taxon>
    </lineage>
</organism>
<dbReference type="Pfam" id="PF14559">
    <property type="entry name" value="TPR_19"/>
    <property type="match status" value="1"/>
</dbReference>
<dbReference type="PANTHER" id="PTHR16026:SF0">
    <property type="entry name" value="CARTILAGE ACIDIC PROTEIN 1"/>
    <property type="match status" value="1"/>
</dbReference>
<dbReference type="OrthoDB" id="1488345at2"/>